<dbReference type="AlphaFoldDB" id="K0TBR0"/>
<gene>
    <name evidence="1" type="ORF">THAOC_03750</name>
</gene>
<dbReference type="EMBL" id="AGNL01003547">
    <property type="protein sequence ID" value="EJK74564.1"/>
    <property type="molecule type" value="Genomic_DNA"/>
</dbReference>
<accession>K0TBR0</accession>
<sequence length="138" mass="15022">MKGDVVTHVNGEVFTGTADELNSFLVNSFEQQGGDGTVTIVVNAEVCTAEALRLRKDVVEQPSREVGNLWEKLSFGRGARGYTITIPNYRYCILMGIDDNGTLLAVPGRSSNAASLGRVLTVYLRRHIAIGPVEARLR</sequence>
<comment type="caution">
    <text evidence="1">The sequence shown here is derived from an EMBL/GenBank/DDBJ whole genome shotgun (WGS) entry which is preliminary data.</text>
</comment>
<organism evidence="1 2">
    <name type="scientific">Thalassiosira oceanica</name>
    <name type="common">Marine diatom</name>
    <dbReference type="NCBI Taxonomy" id="159749"/>
    <lineage>
        <taxon>Eukaryota</taxon>
        <taxon>Sar</taxon>
        <taxon>Stramenopiles</taxon>
        <taxon>Ochrophyta</taxon>
        <taxon>Bacillariophyta</taxon>
        <taxon>Coscinodiscophyceae</taxon>
        <taxon>Thalassiosirophycidae</taxon>
        <taxon>Thalassiosirales</taxon>
        <taxon>Thalassiosiraceae</taxon>
        <taxon>Thalassiosira</taxon>
    </lineage>
</organism>
<reference evidence="1 2" key="1">
    <citation type="journal article" date="2012" name="Genome Biol.">
        <title>Genome and low-iron response of an oceanic diatom adapted to chronic iron limitation.</title>
        <authorList>
            <person name="Lommer M."/>
            <person name="Specht M."/>
            <person name="Roy A.S."/>
            <person name="Kraemer L."/>
            <person name="Andreson R."/>
            <person name="Gutowska M.A."/>
            <person name="Wolf J."/>
            <person name="Bergner S.V."/>
            <person name="Schilhabel M.B."/>
            <person name="Klostermeier U.C."/>
            <person name="Beiko R.G."/>
            <person name="Rosenstiel P."/>
            <person name="Hippler M."/>
            <person name="Laroche J."/>
        </authorList>
    </citation>
    <scope>NUCLEOTIDE SEQUENCE [LARGE SCALE GENOMIC DNA]</scope>
    <source>
        <strain evidence="1 2">CCMP1005</strain>
    </source>
</reference>
<keyword evidence="2" id="KW-1185">Reference proteome</keyword>
<dbReference type="Proteomes" id="UP000266841">
    <property type="component" value="Unassembled WGS sequence"/>
</dbReference>
<evidence type="ECO:0000313" key="2">
    <source>
        <dbReference type="Proteomes" id="UP000266841"/>
    </source>
</evidence>
<proteinExistence type="predicted"/>
<protein>
    <submittedName>
        <fullName evidence="1">Uncharacterized protein</fullName>
    </submittedName>
</protein>
<evidence type="ECO:0000313" key="1">
    <source>
        <dbReference type="EMBL" id="EJK74564.1"/>
    </source>
</evidence>
<name>K0TBR0_THAOC</name>
<feature type="non-terminal residue" evidence="1">
    <location>
        <position position="138"/>
    </location>
</feature>